<keyword evidence="1" id="KW-0547">Nucleotide-binding</keyword>
<dbReference type="InterPro" id="IPR001806">
    <property type="entry name" value="Small_GTPase"/>
</dbReference>
<comment type="caution">
    <text evidence="3">The sequence shown here is derived from an EMBL/GenBank/DDBJ whole genome shotgun (WGS) entry which is preliminary data.</text>
</comment>
<dbReference type="SMART" id="SM00175">
    <property type="entry name" value="RAB"/>
    <property type="match status" value="1"/>
</dbReference>
<sequence>FVADYEPTKADSYRKQVEINDVKCTVDILDTAGQEDYHGIRDFYYRAGEGFLLVFALDDRHSFETITEYISTIRTVKNNTNLPMVLVGNKSDLVDKRQVSTEDAQALARSLNIPYVETSARTRANVDKIFFDLCVMLAAAKAPVKTNETGKPKKNKRRGNFRCAIL</sequence>
<proteinExistence type="predicted"/>
<evidence type="ECO:0000256" key="2">
    <source>
        <dbReference type="ARBA" id="ARBA00023134"/>
    </source>
</evidence>
<evidence type="ECO:0000313" key="4">
    <source>
        <dbReference type="Proteomes" id="UP001626550"/>
    </source>
</evidence>
<organism evidence="3 4">
    <name type="scientific">Cichlidogyrus casuarinus</name>
    <dbReference type="NCBI Taxonomy" id="1844966"/>
    <lineage>
        <taxon>Eukaryota</taxon>
        <taxon>Metazoa</taxon>
        <taxon>Spiralia</taxon>
        <taxon>Lophotrochozoa</taxon>
        <taxon>Platyhelminthes</taxon>
        <taxon>Monogenea</taxon>
        <taxon>Monopisthocotylea</taxon>
        <taxon>Dactylogyridea</taxon>
        <taxon>Ancyrocephalidae</taxon>
        <taxon>Cichlidogyrus</taxon>
    </lineage>
</organism>
<gene>
    <name evidence="3" type="ORF">Ciccas_014074</name>
</gene>
<dbReference type="PROSITE" id="PS51420">
    <property type="entry name" value="RHO"/>
    <property type="match status" value="1"/>
</dbReference>
<name>A0ABD2PIZ5_9PLAT</name>
<dbReference type="AlphaFoldDB" id="A0ABD2PIZ5"/>
<evidence type="ECO:0000256" key="1">
    <source>
        <dbReference type="ARBA" id="ARBA00022741"/>
    </source>
</evidence>
<dbReference type="SUPFAM" id="SSF52540">
    <property type="entry name" value="P-loop containing nucleoside triphosphate hydrolases"/>
    <property type="match status" value="1"/>
</dbReference>
<dbReference type="Pfam" id="PF00071">
    <property type="entry name" value="Ras"/>
    <property type="match status" value="1"/>
</dbReference>
<evidence type="ECO:0000313" key="3">
    <source>
        <dbReference type="EMBL" id="KAL3307411.1"/>
    </source>
</evidence>
<dbReference type="GO" id="GO:0005525">
    <property type="term" value="F:GTP binding"/>
    <property type="evidence" value="ECO:0007669"/>
    <property type="project" value="UniProtKB-KW"/>
</dbReference>
<reference evidence="3 4" key="1">
    <citation type="submission" date="2024-11" db="EMBL/GenBank/DDBJ databases">
        <title>Adaptive evolution of stress response genes in parasites aligns with host niche diversity.</title>
        <authorList>
            <person name="Hahn C."/>
            <person name="Resl P."/>
        </authorList>
    </citation>
    <scope>NUCLEOTIDE SEQUENCE [LARGE SCALE GENOMIC DNA]</scope>
    <source>
        <strain evidence="3">EGGRZ-B1_66</strain>
        <tissue evidence="3">Body</tissue>
    </source>
</reference>
<dbReference type="Proteomes" id="UP001626550">
    <property type="component" value="Unassembled WGS sequence"/>
</dbReference>
<dbReference type="InterPro" id="IPR027417">
    <property type="entry name" value="P-loop_NTPase"/>
</dbReference>
<dbReference type="PROSITE" id="PS51419">
    <property type="entry name" value="RAB"/>
    <property type="match status" value="1"/>
</dbReference>
<dbReference type="InterPro" id="IPR005225">
    <property type="entry name" value="Small_GTP-bd"/>
</dbReference>
<keyword evidence="2" id="KW-0342">GTP-binding</keyword>
<protein>
    <recommendedName>
        <fullName evidence="5">Small monomeric GTPase</fullName>
    </recommendedName>
</protein>
<dbReference type="NCBIfam" id="TIGR00231">
    <property type="entry name" value="small_GTP"/>
    <property type="match status" value="1"/>
</dbReference>
<dbReference type="SMART" id="SM00173">
    <property type="entry name" value="RAS"/>
    <property type="match status" value="1"/>
</dbReference>
<feature type="non-terminal residue" evidence="3">
    <location>
        <position position="1"/>
    </location>
</feature>
<dbReference type="EMBL" id="JBJKFK010007447">
    <property type="protein sequence ID" value="KAL3307411.1"/>
    <property type="molecule type" value="Genomic_DNA"/>
</dbReference>
<accession>A0ABD2PIZ5</accession>
<keyword evidence="4" id="KW-1185">Reference proteome</keyword>
<dbReference type="PANTHER" id="PTHR24070">
    <property type="entry name" value="RAS, DI-RAS, AND RHEB FAMILY MEMBERS OF SMALL GTPASE SUPERFAMILY"/>
    <property type="match status" value="1"/>
</dbReference>
<dbReference type="InterPro" id="IPR020849">
    <property type="entry name" value="Small_GTPase_Ras-type"/>
</dbReference>
<dbReference type="FunFam" id="3.40.50.300:FF:001447">
    <property type="entry name" value="Ras-related protein Rab-1B"/>
    <property type="match status" value="1"/>
</dbReference>
<evidence type="ECO:0008006" key="5">
    <source>
        <dbReference type="Google" id="ProtNLM"/>
    </source>
</evidence>
<dbReference type="PROSITE" id="PS51421">
    <property type="entry name" value="RAS"/>
    <property type="match status" value="1"/>
</dbReference>
<dbReference type="Gene3D" id="3.40.50.300">
    <property type="entry name" value="P-loop containing nucleotide triphosphate hydrolases"/>
    <property type="match status" value="1"/>
</dbReference>
<dbReference type="PRINTS" id="PR00449">
    <property type="entry name" value="RASTRNSFRMNG"/>
</dbReference>
<dbReference type="SMART" id="SM00174">
    <property type="entry name" value="RHO"/>
    <property type="match status" value="1"/>
</dbReference>